<keyword evidence="3" id="KW-1185">Reference proteome</keyword>
<dbReference type="Proteomes" id="UP000198327">
    <property type="component" value="Unassembled WGS sequence"/>
</dbReference>
<evidence type="ECO:0000313" key="2">
    <source>
        <dbReference type="EMBL" id="SNT29283.1"/>
    </source>
</evidence>
<dbReference type="Pfam" id="PF07992">
    <property type="entry name" value="Pyr_redox_2"/>
    <property type="match status" value="1"/>
</dbReference>
<protein>
    <submittedName>
        <fullName evidence="2">Pyridine nucleotide-disulphide oxidoreductase</fullName>
    </submittedName>
</protein>
<dbReference type="InterPro" id="IPR036188">
    <property type="entry name" value="FAD/NAD-bd_sf"/>
</dbReference>
<evidence type="ECO:0000259" key="1">
    <source>
        <dbReference type="Pfam" id="PF07992"/>
    </source>
</evidence>
<feature type="domain" description="FAD/NAD(P)-binding" evidence="1">
    <location>
        <begin position="20"/>
        <end position="224"/>
    </location>
</feature>
<dbReference type="InterPro" id="IPR023753">
    <property type="entry name" value="FAD/NAD-binding_dom"/>
</dbReference>
<gene>
    <name evidence="2" type="ORF">SAMN05421642_11322</name>
</gene>
<dbReference type="GO" id="GO:0016491">
    <property type="term" value="F:oxidoreductase activity"/>
    <property type="evidence" value="ECO:0007669"/>
    <property type="project" value="InterPro"/>
</dbReference>
<dbReference type="Gene3D" id="3.50.50.60">
    <property type="entry name" value="FAD/NAD(P)-binding domain"/>
    <property type="match status" value="1"/>
</dbReference>
<name>A0A239LHG8_9NOCA</name>
<dbReference type="EMBL" id="FZOW01000013">
    <property type="protein sequence ID" value="SNT29283.1"/>
    <property type="molecule type" value="Genomic_DNA"/>
</dbReference>
<evidence type="ECO:0000313" key="3">
    <source>
        <dbReference type="Proteomes" id="UP000198327"/>
    </source>
</evidence>
<proteinExistence type="predicted"/>
<accession>A0A239LHG8</accession>
<sequence length="493" mass="55855">MESLNDASEPQREDLIETCDICIVGAGIAGLNAAAVASQYLSRDQKIVLVDRRPRSGGMWVDTYPYVRLHQPHPLFTAGNIEWTLDEDRSHLATKSEVLDHFDHCIDVIEQRVSLVEYYGWTVDDHVESESGNRLTAKSISGQRLTIQAQRVIKASGLEINPKQPLQVSSSRIHSVSPDYFDFRGHDMRGSRAPIWIVGGGKTAMDTAHLAVTEYPGREVNIIAGQGTYFIDRDKLVPNGTRRLLSGTLPTRLFNTAALRFDGTNEDDVREWFQSDYAVQPVRPSRQFFNGLLSKSEAEAISSKVSTVDMEYFEDAIDHPDGIELRYRSGRTRHIPPGSWLVNCSGYIFRDNSAYEPYVSSRGTAVSINTRSVTIGFSSFAGYFLTHLLLLGKLDEVPLYELDAEDLTRKAKETLVWTALALNQHNLSVIFDAVPQKVFQDCGLNFDRWYPVHRRMIGTLAFLRTHHRDREHHRKTLDTVRERFDVRCGPLQR</sequence>
<organism evidence="2 3">
    <name type="scientific">Rhodococcoides kyotonense</name>
    <dbReference type="NCBI Taxonomy" id="398843"/>
    <lineage>
        <taxon>Bacteria</taxon>
        <taxon>Bacillati</taxon>
        <taxon>Actinomycetota</taxon>
        <taxon>Actinomycetes</taxon>
        <taxon>Mycobacteriales</taxon>
        <taxon>Nocardiaceae</taxon>
        <taxon>Rhodococcoides</taxon>
    </lineage>
</organism>
<reference evidence="3" key="1">
    <citation type="submission" date="2017-06" db="EMBL/GenBank/DDBJ databases">
        <authorList>
            <person name="Varghese N."/>
            <person name="Submissions S."/>
        </authorList>
    </citation>
    <scope>NUCLEOTIDE SEQUENCE [LARGE SCALE GENOMIC DNA]</scope>
    <source>
        <strain evidence="3">JCM 23211</strain>
    </source>
</reference>
<dbReference type="PRINTS" id="PR00368">
    <property type="entry name" value="FADPNR"/>
</dbReference>
<dbReference type="SUPFAM" id="SSF51905">
    <property type="entry name" value="FAD/NAD(P)-binding domain"/>
    <property type="match status" value="1"/>
</dbReference>
<dbReference type="AlphaFoldDB" id="A0A239LHG8"/>
<dbReference type="RefSeq" id="WP_245865954.1">
    <property type="nucleotide sequence ID" value="NZ_FZOW01000013.1"/>
</dbReference>